<dbReference type="AlphaFoldDB" id="A0A830GYE6"/>
<proteinExistence type="predicted"/>
<keyword evidence="5" id="KW-1185">Reference proteome</keyword>
<evidence type="ECO:0000256" key="1">
    <source>
        <dbReference type="ARBA" id="ARBA00023002"/>
    </source>
</evidence>
<dbReference type="InterPro" id="IPR004305">
    <property type="entry name" value="Thiaminase-2/PQQC"/>
</dbReference>
<dbReference type="OrthoDB" id="56558at2157"/>
<dbReference type="InterPro" id="IPR039068">
    <property type="entry name" value="PqqC-like"/>
</dbReference>
<dbReference type="InterPro" id="IPR032553">
    <property type="entry name" value="UCP032676_Znf-C2H2"/>
</dbReference>
<dbReference type="InterPro" id="IPR017004">
    <property type="entry name" value="UCP032676_PqqC"/>
</dbReference>
<organism evidence="4 5">
    <name type="scientific">Thermocladium modestius</name>
    <dbReference type="NCBI Taxonomy" id="62609"/>
    <lineage>
        <taxon>Archaea</taxon>
        <taxon>Thermoproteota</taxon>
        <taxon>Thermoprotei</taxon>
        <taxon>Thermoproteales</taxon>
        <taxon>Thermoproteaceae</taxon>
        <taxon>Thermocladium</taxon>
    </lineage>
</organism>
<keyword evidence="1" id="KW-0560">Oxidoreductase</keyword>
<evidence type="ECO:0000259" key="2">
    <source>
        <dbReference type="Pfam" id="PF03070"/>
    </source>
</evidence>
<dbReference type="PANTHER" id="PTHR40279">
    <property type="entry name" value="PQQC-LIKE PROTEIN"/>
    <property type="match status" value="1"/>
</dbReference>
<feature type="domain" description="UCP032676 C2H2 type zinc-finger" evidence="3">
    <location>
        <begin position="1"/>
        <end position="59"/>
    </location>
</feature>
<dbReference type="PIRSF" id="PIRSF032676">
    <property type="entry name" value="UCP032676_PQQC"/>
    <property type="match status" value="1"/>
</dbReference>
<gene>
    <name evidence="4" type="ORF">GCM10007981_10530</name>
</gene>
<sequence length="299" mass="34168">MPICPACGYRSRSWADVASHMSSRAGESDARHVMWLNRNLGPREVGPEELGEALEEFFRVESGLADWIRTRFIERFYGERPHPFMVAMQRPSRGVLLGYVLEHQHFLRNWARVLSLIVYKTDKDDVARYELENIATEFLGRGDKPSHYELLIRMGESLGLGRSEILSTPPLPATSHALGTWRRIVEERSWVEAMAAMHCLELAADRSLRRRGARMHYFNESILESEEYPRAVKDFLREGYEADEAHAGLALELVERYAEDPEAVQVTVLESFDALSTYLTARLERGVQFDPGLAKVMAP</sequence>
<comment type="caution">
    <text evidence="4">The sequence shown here is derived from an EMBL/GenBank/DDBJ whole genome shotgun (WGS) entry which is preliminary data.</text>
</comment>
<dbReference type="EMBL" id="BMNL01000002">
    <property type="protein sequence ID" value="GGP20838.1"/>
    <property type="molecule type" value="Genomic_DNA"/>
</dbReference>
<accession>A0A830GYE6</accession>
<evidence type="ECO:0000313" key="5">
    <source>
        <dbReference type="Proteomes" id="UP000610960"/>
    </source>
</evidence>
<dbReference type="SUPFAM" id="SSF48613">
    <property type="entry name" value="Heme oxygenase-like"/>
    <property type="match status" value="1"/>
</dbReference>
<dbReference type="PANTHER" id="PTHR40279:SF3">
    <property type="entry name" value="4-AMINOBENZOATE SYNTHASE"/>
    <property type="match status" value="1"/>
</dbReference>
<evidence type="ECO:0000313" key="4">
    <source>
        <dbReference type="EMBL" id="GGP20838.1"/>
    </source>
</evidence>
<name>A0A830GYE6_9CREN</name>
<evidence type="ECO:0000259" key="3">
    <source>
        <dbReference type="Pfam" id="PF16293"/>
    </source>
</evidence>
<protein>
    <submittedName>
        <fullName evidence="4">TenA family transcriptional regulator</fullName>
    </submittedName>
</protein>
<reference evidence="4" key="1">
    <citation type="journal article" date="2014" name="Int. J. Syst. Evol. Microbiol.">
        <title>Complete genome sequence of Corynebacterium casei LMG S-19264T (=DSM 44701T), isolated from a smear-ripened cheese.</title>
        <authorList>
            <consortium name="US DOE Joint Genome Institute (JGI-PGF)"/>
            <person name="Walter F."/>
            <person name="Albersmeier A."/>
            <person name="Kalinowski J."/>
            <person name="Ruckert C."/>
        </authorList>
    </citation>
    <scope>NUCLEOTIDE SEQUENCE</scope>
    <source>
        <strain evidence="4">JCM 10088</strain>
    </source>
</reference>
<feature type="domain" description="Thiaminase-2/PQQC" evidence="2">
    <location>
        <begin position="68"/>
        <end position="283"/>
    </location>
</feature>
<dbReference type="InterPro" id="IPR016084">
    <property type="entry name" value="Haem_Oase-like_multi-hlx"/>
</dbReference>
<reference evidence="4" key="2">
    <citation type="submission" date="2020-09" db="EMBL/GenBank/DDBJ databases">
        <authorList>
            <person name="Sun Q."/>
            <person name="Ohkuma M."/>
        </authorList>
    </citation>
    <scope>NUCLEOTIDE SEQUENCE</scope>
    <source>
        <strain evidence="4">JCM 10088</strain>
    </source>
</reference>
<dbReference type="Proteomes" id="UP000610960">
    <property type="component" value="Unassembled WGS sequence"/>
</dbReference>
<dbReference type="Pfam" id="PF16293">
    <property type="entry name" value="zf-C2H2_9"/>
    <property type="match status" value="1"/>
</dbReference>
<dbReference type="Pfam" id="PF03070">
    <property type="entry name" value="TENA_THI-4"/>
    <property type="match status" value="1"/>
</dbReference>
<dbReference type="Gene3D" id="1.20.910.10">
    <property type="entry name" value="Heme oxygenase-like"/>
    <property type="match status" value="1"/>
</dbReference>
<dbReference type="RefSeq" id="WP_188596361.1">
    <property type="nucleotide sequence ID" value="NZ_BMNL01000002.1"/>
</dbReference>
<dbReference type="GO" id="GO:0016491">
    <property type="term" value="F:oxidoreductase activity"/>
    <property type="evidence" value="ECO:0007669"/>
    <property type="project" value="UniProtKB-KW"/>
</dbReference>